<dbReference type="OrthoDB" id="2496787at2759"/>
<dbReference type="GO" id="GO:0005576">
    <property type="term" value="C:extracellular region"/>
    <property type="evidence" value="ECO:0007669"/>
    <property type="project" value="UniProtKB-SubCell"/>
</dbReference>
<comment type="similarity">
    <text evidence="4">Belongs to the RBT5 family.</text>
</comment>
<feature type="transmembrane region" description="Helical" evidence="16">
    <location>
        <begin position="173"/>
        <end position="198"/>
    </location>
</feature>
<evidence type="ECO:0000256" key="17">
    <source>
        <dbReference type="SAM" id="SignalP"/>
    </source>
</evidence>
<feature type="disulfide bond" evidence="14">
    <location>
        <begin position="31"/>
        <end position="71"/>
    </location>
</feature>
<evidence type="ECO:0000256" key="2">
    <source>
        <dbReference type="ARBA" id="ARBA00004589"/>
    </source>
</evidence>
<evidence type="ECO:0000256" key="13">
    <source>
        <dbReference type="ARBA" id="ARBA00038359"/>
    </source>
</evidence>
<dbReference type="InterPro" id="IPR049326">
    <property type="entry name" value="Rhodopsin_dom_fungi"/>
</dbReference>
<dbReference type="InterPro" id="IPR008427">
    <property type="entry name" value="Extracellular_membr_CFEM_dom"/>
</dbReference>
<proteinExistence type="inferred from homology"/>
<dbReference type="STRING" id="1149755.A0A2J6RXB0"/>
<evidence type="ECO:0000256" key="9">
    <source>
        <dbReference type="ARBA" id="ARBA00022989"/>
    </source>
</evidence>
<gene>
    <name evidence="19" type="ORF">L207DRAFT_454983</name>
</gene>
<feature type="disulfide bond" evidence="14">
    <location>
        <begin position="35"/>
        <end position="66"/>
    </location>
</feature>
<dbReference type="AlphaFoldDB" id="A0A2J6RXB0"/>
<evidence type="ECO:0000256" key="16">
    <source>
        <dbReference type="SAM" id="Phobius"/>
    </source>
</evidence>
<feature type="transmembrane region" description="Helical" evidence="16">
    <location>
        <begin position="97"/>
        <end position="119"/>
    </location>
</feature>
<evidence type="ECO:0000256" key="14">
    <source>
        <dbReference type="PROSITE-ProRule" id="PRU01356"/>
    </source>
</evidence>
<feature type="disulfide bond" evidence="14">
    <location>
        <begin position="54"/>
        <end position="87"/>
    </location>
</feature>
<feature type="domain" description="CFEM" evidence="18">
    <location>
        <begin position="1"/>
        <end position="114"/>
    </location>
</feature>
<feature type="chain" id="PRO_5014440806" description="CFEM domain-containing protein" evidence="17">
    <location>
        <begin position="19"/>
        <end position="455"/>
    </location>
</feature>
<evidence type="ECO:0000256" key="6">
    <source>
        <dbReference type="ARBA" id="ARBA00022622"/>
    </source>
</evidence>
<evidence type="ECO:0000256" key="1">
    <source>
        <dbReference type="ARBA" id="ARBA00004141"/>
    </source>
</evidence>
<organism evidence="19 20">
    <name type="scientific">Hyaloscypha variabilis (strain UAMH 11265 / GT02V1 / F)</name>
    <name type="common">Meliniomyces variabilis</name>
    <dbReference type="NCBI Taxonomy" id="1149755"/>
    <lineage>
        <taxon>Eukaryota</taxon>
        <taxon>Fungi</taxon>
        <taxon>Dikarya</taxon>
        <taxon>Ascomycota</taxon>
        <taxon>Pezizomycotina</taxon>
        <taxon>Leotiomycetes</taxon>
        <taxon>Helotiales</taxon>
        <taxon>Hyaloscyphaceae</taxon>
        <taxon>Hyaloscypha</taxon>
        <taxon>Hyaloscypha variabilis</taxon>
    </lineage>
</organism>
<evidence type="ECO:0000256" key="3">
    <source>
        <dbReference type="ARBA" id="ARBA00004613"/>
    </source>
</evidence>
<feature type="transmembrane region" description="Helical" evidence="16">
    <location>
        <begin position="210"/>
        <end position="231"/>
    </location>
</feature>
<comment type="caution">
    <text evidence="14">Lacks conserved residue(s) required for the propagation of feature annotation.</text>
</comment>
<evidence type="ECO:0000313" key="20">
    <source>
        <dbReference type="Proteomes" id="UP000235786"/>
    </source>
</evidence>
<dbReference type="PANTHER" id="PTHR33048:SF143">
    <property type="entry name" value="EXTRACELLULAR MEMBRANE PROTEIN CFEM DOMAIN-CONTAINING PROTEIN-RELATED"/>
    <property type="match status" value="1"/>
</dbReference>
<protein>
    <recommendedName>
        <fullName evidence="18">CFEM domain-containing protein</fullName>
    </recommendedName>
</protein>
<evidence type="ECO:0000256" key="11">
    <source>
        <dbReference type="ARBA" id="ARBA00023157"/>
    </source>
</evidence>
<comment type="subcellular location">
    <subcellularLocation>
        <location evidence="2">Membrane</location>
        <topology evidence="2">Lipid-anchor</topology>
        <topology evidence="2">GPI-anchor</topology>
    </subcellularLocation>
    <subcellularLocation>
        <location evidence="1">Membrane</location>
        <topology evidence="1">Multi-pass membrane protein</topology>
    </subcellularLocation>
    <subcellularLocation>
        <location evidence="3">Secreted</location>
    </subcellularLocation>
</comment>
<keyword evidence="7 16" id="KW-0812">Transmembrane</keyword>
<keyword evidence="20" id="KW-1185">Reference proteome</keyword>
<evidence type="ECO:0000313" key="19">
    <source>
        <dbReference type="EMBL" id="PMD43133.1"/>
    </source>
</evidence>
<feature type="transmembrane region" description="Helical" evidence="16">
    <location>
        <begin position="131"/>
        <end position="153"/>
    </location>
</feature>
<keyword evidence="5" id="KW-0964">Secreted</keyword>
<evidence type="ECO:0000256" key="10">
    <source>
        <dbReference type="ARBA" id="ARBA00023136"/>
    </source>
</evidence>
<comment type="similarity">
    <text evidence="13">Belongs to the SAT4 family.</text>
</comment>
<feature type="disulfide bond" evidence="14">
    <location>
        <begin position="45"/>
        <end position="52"/>
    </location>
</feature>
<evidence type="ECO:0000256" key="15">
    <source>
        <dbReference type="SAM" id="MobiDB-lite"/>
    </source>
</evidence>
<keyword evidence="12" id="KW-0449">Lipoprotein</keyword>
<evidence type="ECO:0000256" key="8">
    <source>
        <dbReference type="ARBA" id="ARBA00022729"/>
    </source>
</evidence>
<keyword evidence="11 14" id="KW-1015">Disulfide bond</keyword>
<evidence type="ECO:0000256" key="5">
    <source>
        <dbReference type="ARBA" id="ARBA00022525"/>
    </source>
</evidence>
<feature type="region of interest" description="Disordered" evidence="15">
    <location>
        <begin position="425"/>
        <end position="455"/>
    </location>
</feature>
<dbReference type="PROSITE" id="PS52012">
    <property type="entry name" value="CFEM"/>
    <property type="match status" value="1"/>
</dbReference>
<dbReference type="SMART" id="SM00747">
    <property type="entry name" value="CFEM"/>
    <property type="match status" value="1"/>
</dbReference>
<accession>A0A2J6RXB0</accession>
<feature type="transmembrane region" description="Helical" evidence="16">
    <location>
        <begin position="338"/>
        <end position="359"/>
    </location>
</feature>
<dbReference type="GO" id="GO:0098552">
    <property type="term" value="C:side of membrane"/>
    <property type="evidence" value="ECO:0007669"/>
    <property type="project" value="UniProtKB-KW"/>
</dbReference>
<dbReference type="PANTHER" id="PTHR33048">
    <property type="entry name" value="PTH11-LIKE INTEGRAL MEMBRANE PROTEIN (AFU_ORTHOLOGUE AFUA_5G11245)"/>
    <property type="match status" value="1"/>
</dbReference>
<evidence type="ECO:0000259" key="18">
    <source>
        <dbReference type="PROSITE" id="PS52012"/>
    </source>
</evidence>
<feature type="signal peptide" evidence="17">
    <location>
        <begin position="1"/>
        <end position="18"/>
    </location>
</feature>
<dbReference type="Proteomes" id="UP000235786">
    <property type="component" value="Unassembled WGS sequence"/>
</dbReference>
<keyword evidence="9 16" id="KW-1133">Transmembrane helix</keyword>
<evidence type="ECO:0000256" key="4">
    <source>
        <dbReference type="ARBA" id="ARBA00010031"/>
    </source>
</evidence>
<evidence type="ECO:0000256" key="7">
    <source>
        <dbReference type="ARBA" id="ARBA00022692"/>
    </source>
</evidence>
<reference evidence="19 20" key="1">
    <citation type="submission" date="2016-04" db="EMBL/GenBank/DDBJ databases">
        <title>A degradative enzymes factory behind the ericoid mycorrhizal symbiosis.</title>
        <authorList>
            <consortium name="DOE Joint Genome Institute"/>
            <person name="Martino E."/>
            <person name="Morin E."/>
            <person name="Grelet G."/>
            <person name="Kuo A."/>
            <person name="Kohler A."/>
            <person name="Daghino S."/>
            <person name="Barry K."/>
            <person name="Choi C."/>
            <person name="Cichocki N."/>
            <person name="Clum A."/>
            <person name="Copeland A."/>
            <person name="Hainaut M."/>
            <person name="Haridas S."/>
            <person name="Labutti K."/>
            <person name="Lindquist E."/>
            <person name="Lipzen A."/>
            <person name="Khouja H.-R."/>
            <person name="Murat C."/>
            <person name="Ohm R."/>
            <person name="Olson A."/>
            <person name="Spatafora J."/>
            <person name="Veneault-Fourrey C."/>
            <person name="Henrissat B."/>
            <person name="Grigoriev I."/>
            <person name="Martin F."/>
            <person name="Perotto S."/>
        </authorList>
    </citation>
    <scope>NUCLEOTIDE SEQUENCE [LARGE SCALE GENOMIC DNA]</scope>
    <source>
        <strain evidence="19 20">F</strain>
    </source>
</reference>
<dbReference type="Pfam" id="PF20684">
    <property type="entry name" value="Fung_rhodopsin"/>
    <property type="match status" value="1"/>
</dbReference>
<dbReference type="InterPro" id="IPR052337">
    <property type="entry name" value="SAT4-like"/>
</dbReference>
<keyword evidence="10 16" id="KW-0472">Membrane</keyword>
<feature type="transmembrane region" description="Helical" evidence="16">
    <location>
        <begin position="295"/>
        <end position="318"/>
    </location>
</feature>
<evidence type="ECO:0000256" key="12">
    <source>
        <dbReference type="ARBA" id="ARBA00023288"/>
    </source>
</evidence>
<keyword evidence="6" id="KW-0325">Glycoprotein</keyword>
<dbReference type="Pfam" id="PF05730">
    <property type="entry name" value="CFEM"/>
    <property type="match status" value="1"/>
</dbReference>
<feature type="transmembrane region" description="Helical" evidence="16">
    <location>
        <begin position="262"/>
        <end position="283"/>
    </location>
</feature>
<dbReference type="EMBL" id="KZ613942">
    <property type="protein sequence ID" value="PMD43133.1"/>
    <property type="molecule type" value="Genomic_DNA"/>
</dbReference>
<sequence>MKALSSLVFSLLASVVAASSLDSLIAELPSCALLCLEGAIVNSTCAATNQTCICENAALQADVTTCVTKSCTVVQSLVTKNITETACGAPIRNKSQAYYALSVSLGTISGAIVLLRFFSKYIAGSELGLDDWFIAITLGVGIPSSVLTVHGIISNGIGRDIWTLTPKQITDFVHVFYAMEILYFAQVAFLKLSLLFFYLRIFPGDMVRRLLWGTVFLDICFGMLFVLIAIFQCRPISYYWNNWDGEHQGSCLNVNGLGWSNAVISIALDGWMLALPISQLVSLQLHWKKKVAVSLMFLVGTFVTIVSILRLQSLVHFANSSNPTWDNLPVSQWSTIEINLGIICACMPSLRVLLVRLFPKLLGTTQLSKSNGYYANSSHVQTGGNISVNRKGKSLISSQNQSQQDMNSDGITYSQTYTVQWGDHRSEHNDTKSIQMSDLDTEALKSSGRVTENEL</sequence>
<keyword evidence="8 17" id="KW-0732">Signal</keyword>
<keyword evidence="6" id="KW-0336">GPI-anchor</keyword>
<name>A0A2J6RXB0_HYAVF</name>